<feature type="region of interest" description="Disordered" evidence="1">
    <location>
        <begin position="174"/>
        <end position="198"/>
    </location>
</feature>
<keyword evidence="5" id="KW-1185">Reference proteome</keyword>
<dbReference type="Proteomes" id="UP001219297">
    <property type="component" value="Unassembled WGS sequence"/>
</dbReference>
<protein>
    <submittedName>
        <fullName evidence="4">LytR C-terminal domain-containing protein</fullName>
    </submittedName>
</protein>
<evidence type="ECO:0000256" key="1">
    <source>
        <dbReference type="SAM" id="MobiDB-lite"/>
    </source>
</evidence>
<dbReference type="EMBL" id="JARBHI010000002">
    <property type="protein sequence ID" value="MDE1655747.1"/>
    <property type="molecule type" value="Genomic_DNA"/>
</dbReference>
<dbReference type="GeneID" id="83608408"/>
<comment type="caution">
    <text evidence="4">The sequence shown here is derived from an EMBL/GenBank/DDBJ whole genome shotgun (WGS) entry which is preliminary data.</text>
</comment>
<feature type="transmembrane region" description="Helical" evidence="2">
    <location>
        <begin position="21"/>
        <end position="45"/>
    </location>
</feature>
<evidence type="ECO:0000313" key="5">
    <source>
        <dbReference type="Proteomes" id="UP001219297"/>
    </source>
</evidence>
<keyword evidence="2" id="KW-1133">Transmembrane helix</keyword>
<dbReference type="RefSeq" id="WP_126135342.1">
    <property type="nucleotide sequence ID" value="NZ_CAMXYX010000025.1"/>
</dbReference>
<proteinExistence type="predicted"/>
<accession>A0ABT5V474</accession>
<gene>
    <name evidence="4" type="ORF">PWJ81_01500</name>
</gene>
<evidence type="ECO:0000259" key="3">
    <source>
        <dbReference type="Pfam" id="PF13399"/>
    </source>
</evidence>
<name>A0ABT5V474_9ACTO</name>
<sequence>MTQQHLGPREAYRRKIQQRQTVVFSIVSGALAIVFALCLLIWLGIIPSPLNKEFAADPDPDEVTIPCLSAPTAPLELSKINANVYNSTSSSGLAAEVAHNLAEMGVTVGTTANWPAGVDKYGAIVQAGPDGLAAAYTLATYIPDSVVGFSNDTTGQTVTVILGEKFDALRSPEDAAAQLTDGQLTSPESCVPVSEARK</sequence>
<keyword evidence="2" id="KW-0472">Membrane</keyword>
<keyword evidence="2" id="KW-0812">Transmembrane</keyword>
<evidence type="ECO:0000313" key="4">
    <source>
        <dbReference type="EMBL" id="MDE1655747.1"/>
    </source>
</evidence>
<organism evidence="4 5">
    <name type="scientific">Actinotignum sanguinis</name>
    <dbReference type="NCBI Taxonomy" id="1445614"/>
    <lineage>
        <taxon>Bacteria</taxon>
        <taxon>Bacillati</taxon>
        <taxon>Actinomycetota</taxon>
        <taxon>Actinomycetes</taxon>
        <taxon>Actinomycetales</taxon>
        <taxon>Actinomycetaceae</taxon>
        <taxon>Actinotignum</taxon>
    </lineage>
</organism>
<dbReference type="Gene3D" id="3.30.70.2390">
    <property type="match status" value="1"/>
</dbReference>
<dbReference type="InterPro" id="IPR027381">
    <property type="entry name" value="LytR/CpsA/Psr_C"/>
</dbReference>
<dbReference type="Pfam" id="PF13399">
    <property type="entry name" value="LytR_C"/>
    <property type="match status" value="1"/>
</dbReference>
<feature type="domain" description="LytR/CpsA/Psr regulator C-terminal" evidence="3">
    <location>
        <begin position="82"/>
        <end position="166"/>
    </location>
</feature>
<reference evidence="4 5" key="1">
    <citation type="submission" date="2023-02" db="EMBL/GenBank/DDBJ databases">
        <title>Defining the Infant Male Urobiome and Moving Towards Mechanisms in Urobiome Research.</title>
        <authorList>
            <person name="Reasoner S."/>
            <person name="Flores V."/>
            <person name="Van Horn G."/>
            <person name="Morales G."/>
            <person name="Peard L."/>
            <person name="Abelson B."/>
            <person name="Manuel C."/>
            <person name="Lee J."/>
            <person name="Baker B."/>
            <person name="Williams T."/>
            <person name="Schmitz J."/>
            <person name="Clayton D."/>
            <person name="Hadjifrangiskou M."/>
        </authorList>
    </citation>
    <scope>NUCLEOTIDE SEQUENCE [LARGE SCALE GENOMIC DNA]</scope>
    <source>
        <strain evidence="4 5">AS1053</strain>
    </source>
</reference>
<evidence type="ECO:0000256" key="2">
    <source>
        <dbReference type="SAM" id="Phobius"/>
    </source>
</evidence>